<dbReference type="Gene3D" id="3.30.530.20">
    <property type="match status" value="1"/>
</dbReference>
<evidence type="ECO:0000256" key="1">
    <source>
        <dbReference type="ARBA" id="ARBA00006817"/>
    </source>
</evidence>
<comment type="caution">
    <text evidence="4">The sequence shown here is derived from an EMBL/GenBank/DDBJ whole genome shotgun (WGS) entry which is preliminary data.</text>
</comment>
<dbReference type="Proteomes" id="UP001565474">
    <property type="component" value="Unassembled WGS sequence"/>
</dbReference>
<feature type="compositionally biased region" description="Low complexity" evidence="2">
    <location>
        <begin position="1"/>
        <end position="10"/>
    </location>
</feature>
<evidence type="ECO:0000313" key="5">
    <source>
        <dbReference type="Proteomes" id="UP001565474"/>
    </source>
</evidence>
<dbReference type="SUPFAM" id="SSF55961">
    <property type="entry name" value="Bet v1-like"/>
    <property type="match status" value="1"/>
</dbReference>
<evidence type="ECO:0000256" key="2">
    <source>
        <dbReference type="SAM" id="MobiDB-lite"/>
    </source>
</evidence>
<name>A0ABV4GI19_9BRAD</name>
<protein>
    <submittedName>
        <fullName evidence="4">Uncharacterized protein YndB with AHSA1/START domain</fullName>
    </submittedName>
</protein>
<dbReference type="EMBL" id="JBGBZN010000002">
    <property type="protein sequence ID" value="MEY9471556.1"/>
    <property type="molecule type" value="Genomic_DNA"/>
</dbReference>
<proteinExistence type="inferred from homology"/>
<gene>
    <name evidence="4" type="ORF">ABH992_003955</name>
</gene>
<comment type="similarity">
    <text evidence="1">Belongs to the AHA1 family.</text>
</comment>
<evidence type="ECO:0000313" key="4">
    <source>
        <dbReference type="EMBL" id="MEY9471556.1"/>
    </source>
</evidence>
<feature type="region of interest" description="Disordered" evidence="2">
    <location>
        <begin position="1"/>
        <end position="20"/>
    </location>
</feature>
<dbReference type="CDD" id="cd07814">
    <property type="entry name" value="SRPBCC_CalC_Aha1-like"/>
    <property type="match status" value="1"/>
</dbReference>
<reference evidence="4 5" key="1">
    <citation type="submission" date="2024-07" db="EMBL/GenBank/DDBJ databases">
        <title>Genomic Encyclopedia of Type Strains, Phase V (KMG-V): Genome sequencing to study the core and pangenomes of soil and plant-associated prokaryotes.</title>
        <authorList>
            <person name="Whitman W."/>
        </authorList>
    </citation>
    <scope>NUCLEOTIDE SEQUENCE [LARGE SCALE GENOMIC DNA]</scope>
    <source>
        <strain evidence="4 5">USDA 222</strain>
    </source>
</reference>
<sequence length="155" mass="17440">MANAAANTAERPAERPSLTLTRRLRAPPQKVYAAWTQAAQLAQWFGPPNMKPATLQAELDVRVGGRFRISFTGDDGEYFEAGGCYREVVLNELLVFTWVWHSTPERESLVTISLKPDAAGTLMIFHHAQFFDETARDNHQRGWSSIFDKLDAFVA</sequence>
<keyword evidence="5" id="KW-1185">Reference proteome</keyword>
<dbReference type="InterPro" id="IPR023393">
    <property type="entry name" value="START-like_dom_sf"/>
</dbReference>
<evidence type="ECO:0000259" key="3">
    <source>
        <dbReference type="Pfam" id="PF08327"/>
    </source>
</evidence>
<organism evidence="4 5">
    <name type="scientific">Bradyrhizobium yuanmingense</name>
    <dbReference type="NCBI Taxonomy" id="108015"/>
    <lineage>
        <taxon>Bacteria</taxon>
        <taxon>Pseudomonadati</taxon>
        <taxon>Pseudomonadota</taxon>
        <taxon>Alphaproteobacteria</taxon>
        <taxon>Hyphomicrobiales</taxon>
        <taxon>Nitrobacteraceae</taxon>
        <taxon>Bradyrhizobium</taxon>
    </lineage>
</organism>
<dbReference type="InterPro" id="IPR013538">
    <property type="entry name" value="ASHA1/2-like_C"/>
</dbReference>
<feature type="domain" description="Activator of Hsp90 ATPase homologue 1/2-like C-terminal" evidence="3">
    <location>
        <begin position="25"/>
        <end position="154"/>
    </location>
</feature>
<dbReference type="Pfam" id="PF08327">
    <property type="entry name" value="AHSA1"/>
    <property type="match status" value="1"/>
</dbReference>
<accession>A0ABV4GI19</accession>